<dbReference type="AlphaFoldDB" id="A0A6G0XB40"/>
<proteinExistence type="predicted"/>
<gene>
    <name evidence="1" type="ORF">FWK35_00017529</name>
</gene>
<accession>A0A6G0XB40</accession>
<sequence>MRAILIKNTNQSVEGNFFKTMESKSFNTIDDEKLIECVRNYPVLNKLKDKNNKDNSIKENFKRLQNTLAYSTRFL</sequence>
<reference evidence="1 2" key="1">
    <citation type="submission" date="2019-08" db="EMBL/GenBank/DDBJ databases">
        <title>Whole genome of Aphis craccivora.</title>
        <authorList>
            <person name="Voronova N.V."/>
            <person name="Shulinski R.S."/>
            <person name="Bandarenka Y.V."/>
            <person name="Zhorov D.G."/>
            <person name="Warner D."/>
        </authorList>
    </citation>
    <scope>NUCLEOTIDE SEQUENCE [LARGE SCALE GENOMIC DNA]</scope>
    <source>
        <strain evidence="1">180601</strain>
        <tissue evidence="1">Whole Body</tissue>
    </source>
</reference>
<comment type="caution">
    <text evidence="1">The sequence shown here is derived from an EMBL/GenBank/DDBJ whole genome shotgun (WGS) entry which is preliminary data.</text>
</comment>
<name>A0A6G0XB40_APHCR</name>
<protein>
    <submittedName>
        <fullName evidence="1">Uncharacterized protein</fullName>
    </submittedName>
</protein>
<evidence type="ECO:0000313" key="1">
    <source>
        <dbReference type="EMBL" id="KAF0737157.1"/>
    </source>
</evidence>
<organism evidence="1 2">
    <name type="scientific">Aphis craccivora</name>
    <name type="common">Cowpea aphid</name>
    <dbReference type="NCBI Taxonomy" id="307492"/>
    <lineage>
        <taxon>Eukaryota</taxon>
        <taxon>Metazoa</taxon>
        <taxon>Ecdysozoa</taxon>
        <taxon>Arthropoda</taxon>
        <taxon>Hexapoda</taxon>
        <taxon>Insecta</taxon>
        <taxon>Pterygota</taxon>
        <taxon>Neoptera</taxon>
        <taxon>Paraneoptera</taxon>
        <taxon>Hemiptera</taxon>
        <taxon>Sternorrhyncha</taxon>
        <taxon>Aphidomorpha</taxon>
        <taxon>Aphidoidea</taxon>
        <taxon>Aphididae</taxon>
        <taxon>Aphidini</taxon>
        <taxon>Aphis</taxon>
        <taxon>Aphis</taxon>
    </lineage>
</organism>
<evidence type="ECO:0000313" key="2">
    <source>
        <dbReference type="Proteomes" id="UP000478052"/>
    </source>
</evidence>
<dbReference type="Proteomes" id="UP000478052">
    <property type="component" value="Unassembled WGS sequence"/>
</dbReference>
<keyword evidence="2" id="KW-1185">Reference proteome</keyword>
<dbReference type="EMBL" id="VUJU01007991">
    <property type="protein sequence ID" value="KAF0737157.1"/>
    <property type="molecule type" value="Genomic_DNA"/>
</dbReference>